<dbReference type="AlphaFoldDB" id="A0AA88AVE3"/>
<feature type="region of interest" description="Disordered" evidence="2">
    <location>
        <begin position="75"/>
        <end position="114"/>
    </location>
</feature>
<evidence type="ECO:0000313" key="4">
    <source>
        <dbReference type="EMBL" id="GMN54943.1"/>
    </source>
</evidence>
<feature type="region of interest" description="Disordered" evidence="2">
    <location>
        <begin position="499"/>
        <end position="522"/>
    </location>
</feature>
<comment type="caution">
    <text evidence="4">The sequence shown here is derived from an EMBL/GenBank/DDBJ whole genome shotgun (WGS) entry which is preliminary data.</text>
</comment>
<feature type="coiled-coil region" evidence="1">
    <location>
        <begin position="555"/>
        <end position="590"/>
    </location>
</feature>
<dbReference type="Proteomes" id="UP001187192">
    <property type="component" value="Unassembled WGS sequence"/>
</dbReference>
<gene>
    <name evidence="4" type="ORF">TIFTF001_024069</name>
</gene>
<feature type="domain" description="DUF1985" evidence="3">
    <location>
        <begin position="183"/>
        <end position="288"/>
    </location>
</feature>
<keyword evidence="5" id="KW-1185">Reference proteome</keyword>
<accession>A0AA88AVE3</accession>
<feature type="compositionally biased region" description="Polar residues" evidence="2">
    <location>
        <begin position="507"/>
        <end position="518"/>
    </location>
</feature>
<evidence type="ECO:0000313" key="5">
    <source>
        <dbReference type="Proteomes" id="UP001187192"/>
    </source>
</evidence>
<dbReference type="EMBL" id="BTGU01000054">
    <property type="protein sequence ID" value="GMN54943.1"/>
    <property type="molecule type" value="Genomic_DNA"/>
</dbReference>
<proteinExistence type="predicted"/>
<evidence type="ECO:0000256" key="1">
    <source>
        <dbReference type="SAM" id="Coils"/>
    </source>
</evidence>
<reference evidence="4" key="1">
    <citation type="submission" date="2023-07" db="EMBL/GenBank/DDBJ databases">
        <title>draft genome sequence of fig (Ficus carica).</title>
        <authorList>
            <person name="Takahashi T."/>
            <person name="Nishimura K."/>
        </authorList>
    </citation>
    <scope>NUCLEOTIDE SEQUENCE</scope>
</reference>
<dbReference type="Pfam" id="PF09331">
    <property type="entry name" value="DUF1985"/>
    <property type="match status" value="1"/>
</dbReference>
<feature type="compositionally biased region" description="Low complexity" evidence="2">
    <location>
        <begin position="75"/>
        <end position="86"/>
    </location>
</feature>
<dbReference type="PANTHER" id="PTHR48449">
    <property type="entry name" value="DUF1985 DOMAIN-CONTAINING PROTEIN"/>
    <property type="match status" value="1"/>
</dbReference>
<keyword evidence="1" id="KW-0175">Coiled coil</keyword>
<protein>
    <recommendedName>
        <fullName evidence="3">DUF1985 domain-containing protein</fullName>
    </recommendedName>
</protein>
<evidence type="ECO:0000256" key="2">
    <source>
        <dbReference type="SAM" id="MobiDB-lite"/>
    </source>
</evidence>
<organism evidence="4 5">
    <name type="scientific">Ficus carica</name>
    <name type="common">Common fig</name>
    <dbReference type="NCBI Taxonomy" id="3494"/>
    <lineage>
        <taxon>Eukaryota</taxon>
        <taxon>Viridiplantae</taxon>
        <taxon>Streptophyta</taxon>
        <taxon>Embryophyta</taxon>
        <taxon>Tracheophyta</taxon>
        <taxon>Spermatophyta</taxon>
        <taxon>Magnoliopsida</taxon>
        <taxon>eudicotyledons</taxon>
        <taxon>Gunneridae</taxon>
        <taxon>Pentapetalae</taxon>
        <taxon>rosids</taxon>
        <taxon>fabids</taxon>
        <taxon>Rosales</taxon>
        <taxon>Moraceae</taxon>
        <taxon>Ficeae</taxon>
        <taxon>Ficus</taxon>
    </lineage>
</organism>
<dbReference type="InterPro" id="IPR015410">
    <property type="entry name" value="DUF1985"/>
</dbReference>
<evidence type="ECO:0000259" key="3">
    <source>
        <dbReference type="Pfam" id="PF09331"/>
    </source>
</evidence>
<name>A0AA88AVE3_FICCA</name>
<dbReference type="PANTHER" id="PTHR48449:SF1">
    <property type="entry name" value="DUF1985 DOMAIN-CONTAINING PROTEIN"/>
    <property type="match status" value="1"/>
</dbReference>
<sequence length="752" mass="85388">MLSIIYGVSDLFLFSSGFLLLRRATVRLLNANLSLFFPISNFPHTPYSQHLKLRMSESDVPSSPPLIMSSASSSQATTSLLSSSPPGFDRNDREETNEMNINSSNEEVDEEEPDMSRMVLTSEIKELPPLILAEYFSAKVTIRSKMAILKEIQIWLTEEVKTVFRSYPQLGHFIDLPIGGAFSGLYTGGGPSEDEIKAQEQNDELKNKYWPTKKGVSLADVAQKLKELSVTKVRTDDRVKLAFLYMVAGFLMSSDSKKVVNPSWLQYANDLNFFTQYPWGNVCYNQTLDYIKTDLVAKFNKSSTTYNFYGCPWIFQIWAFEAMPKLGEMLANKLALNEKNKNGPRCLRWQIVKNPIGTSFERCLEAMRYPEFTVRPTLNSTSKERQRDYYLRMERREDCSDDVIDGLTKLLEGYVILCSVADCDQRYNELRSSHITRDPAMHSRSFPVSSAHEQMIRSSTPVVYHRQHPMPTSPTFLDPATASTSFPTIPTMFEPIRASPPRDEQTHGPTPTFSTHFGPQTDDAMPTASTPTLESLMHYIDRRIGEHETHIKSMLANHEAAMMQKMEEINKAMEENNKTIMEKIEAAMAMHKEPRSGGVNVEFERVFSPGVGTRYSGGDNFDCQQHLLQDEQIREGAEYTHDRVVDMQVDANIENVQKSAGRPERLRKRAAVLRSPYVVQLPNKMQHSSYDAEKSASVKFGVEALKSIDAGARLTTITDGPGWFQPKIFILLHRHRTADEPRRRHGGESRCP</sequence>